<protein>
    <submittedName>
        <fullName evidence="1">Uncharacterized protein</fullName>
    </submittedName>
</protein>
<dbReference type="EMBL" id="JAWZYT010001114">
    <property type="protein sequence ID" value="KAK4315426.1"/>
    <property type="molecule type" value="Genomic_DNA"/>
</dbReference>
<evidence type="ECO:0000313" key="1">
    <source>
        <dbReference type="EMBL" id="KAK4315426.1"/>
    </source>
</evidence>
<accession>A0AAE1UC87</accession>
<reference evidence="1" key="1">
    <citation type="submission" date="2023-11" db="EMBL/GenBank/DDBJ databases">
        <title>Genome assemblies of two species of porcelain crab, Petrolisthes cinctipes and Petrolisthes manimaculis (Anomura: Porcellanidae).</title>
        <authorList>
            <person name="Angst P."/>
        </authorList>
    </citation>
    <scope>NUCLEOTIDE SEQUENCE</scope>
    <source>
        <strain evidence="1">PB745_02</strain>
        <tissue evidence="1">Gill</tissue>
    </source>
</reference>
<organism evidence="1 2">
    <name type="scientific">Petrolisthes manimaculis</name>
    <dbReference type="NCBI Taxonomy" id="1843537"/>
    <lineage>
        <taxon>Eukaryota</taxon>
        <taxon>Metazoa</taxon>
        <taxon>Ecdysozoa</taxon>
        <taxon>Arthropoda</taxon>
        <taxon>Crustacea</taxon>
        <taxon>Multicrustacea</taxon>
        <taxon>Malacostraca</taxon>
        <taxon>Eumalacostraca</taxon>
        <taxon>Eucarida</taxon>
        <taxon>Decapoda</taxon>
        <taxon>Pleocyemata</taxon>
        <taxon>Anomura</taxon>
        <taxon>Galatheoidea</taxon>
        <taxon>Porcellanidae</taxon>
        <taxon>Petrolisthes</taxon>
    </lineage>
</organism>
<name>A0AAE1UC87_9EUCA</name>
<gene>
    <name evidence="1" type="ORF">Pmani_013343</name>
</gene>
<evidence type="ECO:0000313" key="2">
    <source>
        <dbReference type="Proteomes" id="UP001292094"/>
    </source>
</evidence>
<dbReference type="Proteomes" id="UP001292094">
    <property type="component" value="Unassembled WGS sequence"/>
</dbReference>
<dbReference type="AlphaFoldDB" id="A0AAE1UC87"/>
<keyword evidence="2" id="KW-1185">Reference proteome</keyword>
<sequence>MIYVLRGVVDYHCQRATCRIQSYQAVARKSLLKIFTSLRCTEEKRRWRQDAEQAPPILQTHTGYIINEEYTKLELGEMVLQHDSGIEDENRILVFAYAQGLRDLVRYKS</sequence>
<comment type="caution">
    <text evidence="1">The sequence shown here is derived from an EMBL/GenBank/DDBJ whole genome shotgun (WGS) entry which is preliminary data.</text>
</comment>
<proteinExistence type="predicted"/>